<dbReference type="GO" id="GO:0008168">
    <property type="term" value="F:methyltransferase activity"/>
    <property type="evidence" value="ECO:0007669"/>
    <property type="project" value="TreeGrafter"/>
</dbReference>
<dbReference type="Proteomes" id="UP000696573">
    <property type="component" value="Unassembled WGS sequence"/>
</dbReference>
<comment type="similarity">
    <text evidence="1">Belongs to the methyltransferase superfamily. LaeA methyltransferase family.</text>
</comment>
<sequence length="299" mass="33860">MVQNEDADYVYIYTLTSIETEADQNEVDSTYGDDIPRLSVSFCTSAFEYEYEYGRRYHSFHAGAYKFPNDEIEQARLNISIELGDYCPSATIIGNDLSPIQPRMLPPNVRFLVGDVEAEWIEPEPYDYIHCRSMAGSIKDWAKLFKQIFDNLKPGGWVEFQETANTVYSEDNTLGPDNALVQLMNGLTKACDEIGRTLNPTPSFQKWAQEVGFTSIKEQQFKLPVGEWPKEERLKRIGLLFGTSLHIGVEGFTAKMFRETLGWSGAEVEILNAKVRTASVCVDEQAISRYIVVTAQKPS</sequence>
<protein>
    <recommendedName>
        <fullName evidence="4">TAM domain methyltransferase</fullName>
    </recommendedName>
</protein>
<name>A0A9N9VGS2_9HYPO</name>
<evidence type="ECO:0000313" key="3">
    <source>
        <dbReference type="Proteomes" id="UP000696573"/>
    </source>
</evidence>
<evidence type="ECO:0000313" key="2">
    <source>
        <dbReference type="EMBL" id="CAH0022801.1"/>
    </source>
</evidence>
<evidence type="ECO:0008006" key="4">
    <source>
        <dbReference type="Google" id="ProtNLM"/>
    </source>
</evidence>
<dbReference type="EMBL" id="CABFNQ020000687">
    <property type="protein sequence ID" value="CAH0022801.1"/>
    <property type="molecule type" value="Genomic_DNA"/>
</dbReference>
<dbReference type="PANTHER" id="PTHR43591:SF10">
    <property type="entry name" value="ABC TRANSMEMBRANE TYPE-1 DOMAIN-CONTAINING PROTEIN-RELATED"/>
    <property type="match status" value="1"/>
</dbReference>
<keyword evidence="3" id="KW-1185">Reference proteome</keyword>
<comment type="caution">
    <text evidence="2">The sequence shown here is derived from an EMBL/GenBank/DDBJ whole genome shotgun (WGS) entry which is preliminary data.</text>
</comment>
<dbReference type="InterPro" id="IPR029063">
    <property type="entry name" value="SAM-dependent_MTases_sf"/>
</dbReference>
<dbReference type="Gene3D" id="3.40.50.150">
    <property type="entry name" value="Vaccinia Virus protein VP39"/>
    <property type="match status" value="1"/>
</dbReference>
<accession>A0A9N9VGS2</accession>
<dbReference type="CDD" id="cd02440">
    <property type="entry name" value="AdoMet_MTases"/>
    <property type="match status" value="1"/>
</dbReference>
<organism evidence="2 3">
    <name type="scientific">Clonostachys rhizophaga</name>
    <dbReference type="NCBI Taxonomy" id="160324"/>
    <lineage>
        <taxon>Eukaryota</taxon>
        <taxon>Fungi</taxon>
        <taxon>Dikarya</taxon>
        <taxon>Ascomycota</taxon>
        <taxon>Pezizomycotina</taxon>
        <taxon>Sordariomycetes</taxon>
        <taxon>Hypocreomycetidae</taxon>
        <taxon>Hypocreales</taxon>
        <taxon>Bionectriaceae</taxon>
        <taxon>Clonostachys</taxon>
    </lineage>
</organism>
<evidence type="ECO:0000256" key="1">
    <source>
        <dbReference type="ARBA" id="ARBA00038158"/>
    </source>
</evidence>
<proteinExistence type="inferred from homology"/>
<dbReference type="PANTHER" id="PTHR43591">
    <property type="entry name" value="METHYLTRANSFERASE"/>
    <property type="match status" value="1"/>
</dbReference>
<dbReference type="SUPFAM" id="SSF53335">
    <property type="entry name" value="S-adenosyl-L-methionine-dependent methyltransferases"/>
    <property type="match status" value="1"/>
</dbReference>
<gene>
    <name evidence="2" type="ORF">CRHIZ90672A_00015148</name>
</gene>
<dbReference type="AlphaFoldDB" id="A0A9N9VGS2"/>
<dbReference type="OrthoDB" id="2013972at2759"/>
<dbReference type="Pfam" id="PF13489">
    <property type="entry name" value="Methyltransf_23"/>
    <property type="match status" value="1"/>
</dbReference>
<reference evidence="2" key="1">
    <citation type="submission" date="2021-10" db="EMBL/GenBank/DDBJ databases">
        <authorList>
            <person name="Piombo E."/>
        </authorList>
    </citation>
    <scope>NUCLEOTIDE SEQUENCE</scope>
</reference>